<keyword evidence="5" id="KW-1185">Reference proteome</keyword>
<dbReference type="PANTHER" id="PTHR10795">
    <property type="entry name" value="PROPROTEIN CONVERTASE SUBTILISIN/KEXIN"/>
    <property type="match status" value="1"/>
</dbReference>
<evidence type="ECO:0000259" key="3">
    <source>
        <dbReference type="Pfam" id="PF17766"/>
    </source>
</evidence>
<dbReference type="AlphaFoldDB" id="A0AAV5EEH6"/>
<keyword evidence="2" id="KW-0732">Signal</keyword>
<accession>A0AAV5EEH6</accession>
<dbReference type="Pfam" id="PF17766">
    <property type="entry name" value="fn3_6"/>
    <property type="match status" value="1"/>
</dbReference>
<protein>
    <recommendedName>
        <fullName evidence="3">Subtilisin-like protease fibronectin type-III domain-containing protein</fullName>
    </recommendedName>
</protein>
<reference evidence="4" key="2">
    <citation type="submission" date="2021-12" db="EMBL/GenBank/DDBJ databases">
        <title>Resequencing data analysis of finger millet.</title>
        <authorList>
            <person name="Hatakeyama M."/>
            <person name="Aluri S."/>
            <person name="Balachadran M.T."/>
            <person name="Sivarajan S.R."/>
            <person name="Poveda L."/>
            <person name="Shimizu-Inatsugi R."/>
            <person name="Schlapbach R."/>
            <person name="Sreeman S.M."/>
            <person name="Shimizu K.K."/>
        </authorList>
    </citation>
    <scope>NUCLEOTIDE SEQUENCE</scope>
</reference>
<evidence type="ECO:0000256" key="2">
    <source>
        <dbReference type="ARBA" id="ARBA00022729"/>
    </source>
</evidence>
<proteinExistence type="inferred from homology"/>
<gene>
    <name evidence="4" type="primary">gb09310</name>
    <name evidence="4" type="ORF">PR202_gb09310</name>
</gene>
<name>A0AAV5EEH6_ELECO</name>
<feature type="domain" description="Subtilisin-like protease fibronectin type-III" evidence="3">
    <location>
        <begin position="26"/>
        <end position="123"/>
    </location>
</feature>
<comment type="caution">
    <text evidence="4">The sequence shown here is derived from an EMBL/GenBank/DDBJ whole genome shotgun (WGS) entry which is preliminary data.</text>
</comment>
<sequence length="145" mass="15462">MKDRIDKIVEPANASCVETGAIAAKDLNYPSIMIVMDDDVKQVEAKRTVTNVGEPAETYRVEATAPGVHVVVSPSTLAFTELGQKMEFVVTVKREPGTPAKAVIEGELKCMSEKHTVRSPLMVVVGETPASAVSYSNVDAASPES</sequence>
<organism evidence="4 5">
    <name type="scientific">Eleusine coracana subsp. coracana</name>
    <dbReference type="NCBI Taxonomy" id="191504"/>
    <lineage>
        <taxon>Eukaryota</taxon>
        <taxon>Viridiplantae</taxon>
        <taxon>Streptophyta</taxon>
        <taxon>Embryophyta</taxon>
        <taxon>Tracheophyta</taxon>
        <taxon>Spermatophyta</taxon>
        <taxon>Magnoliopsida</taxon>
        <taxon>Liliopsida</taxon>
        <taxon>Poales</taxon>
        <taxon>Poaceae</taxon>
        <taxon>PACMAD clade</taxon>
        <taxon>Chloridoideae</taxon>
        <taxon>Cynodonteae</taxon>
        <taxon>Eleusininae</taxon>
        <taxon>Eleusine</taxon>
    </lineage>
</organism>
<dbReference type="Gene3D" id="2.60.40.2310">
    <property type="match status" value="1"/>
</dbReference>
<evidence type="ECO:0000313" key="5">
    <source>
        <dbReference type="Proteomes" id="UP001054889"/>
    </source>
</evidence>
<evidence type="ECO:0000313" key="4">
    <source>
        <dbReference type="EMBL" id="GJN21794.1"/>
    </source>
</evidence>
<reference evidence="4" key="1">
    <citation type="journal article" date="2018" name="DNA Res.">
        <title>Multiple hybrid de novo genome assembly of finger millet, an orphan allotetraploid crop.</title>
        <authorList>
            <person name="Hatakeyama M."/>
            <person name="Aluri S."/>
            <person name="Balachadran M.T."/>
            <person name="Sivarajan S.R."/>
            <person name="Patrignani A."/>
            <person name="Gruter S."/>
            <person name="Poveda L."/>
            <person name="Shimizu-Inatsugi R."/>
            <person name="Baeten J."/>
            <person name="Francoijs K.J."/>
            <person name="Nataraja K.N."/>
            <person name="Reddy Y.A.N."/>
            <person name="Phadnis S."/>
            <person name="Ravikumar R.L."/>
            <person name="Schlapbach R."/>
            <person name="Sreeman S.M."/>
            <person name="Shimizu K.K."/>
        </authorList>
    </citation>
    <scope>NUCLEOTIDE SEQUENCE</scope>
</reference>
<evidence type="ECO:0000256" key="1">
    <source>
        <dbReference type="ARBA" id="ARBA00011073"/>
    </source>
</evidence>
<dbReference type="EMBL" id="BQKI01000075">
    <property type="protein sequence ID" value="GJN21794.1"/>
    <property type="molecule type" value="Genomic_DNA"/>
</dbReference>
<dbReference type="InterPro" id="IPR041469">
    <property type="entry name" value="Subtilisin-like_FN3"/>
</dbReference>
<comment type="similarity">
    <text evidence="1">Belongs to the peptidase S8 family.</text>
</comment>
<dbReference type="InterPro" id="IPR045051">
    <property type="entry name" value="SBT"/>
</dbReference>
<dbReference type="Proteomes" id="UP001054889">
    <property type="component" value="Unassembled WGS sequence"/>
</dbReference>